<feature type="domain" description="PilZ" evidence="2">
    <location>
        <begin position="200"/>
        <end position="299"/>
    </location>
</feature>
<dbReference type="Gene3D" id="2.40.10.220">
    <property type="entry name" value="predicted glycosyltransferase like domains"/>
    <property type="match status" value="1"/>
</dbReference>
<evidence type="ECO:0000313" key="4">
    <source>
        <dbReference type="Proteomes" id="UP001611383"/>
    </source>
</evidence>
<feature type="region of interest" description="Disordered" evidence="1">
    <location>
        <begin position="55"/>
        <end position="92"/>
    </location>
</feature>
<reference evidence="3 4" key="1">
    <citation type="submission" date="2019-08" db="EMBL/GenBank/DDBJ databases">
        <title>Archangium and Cystobacter genomes.</title>
        <authorList>
            <person name="Chen I.-C.K."/>
            <person name="Wielgoss S."/>
        </authorList>
    </citation>
    <scope>NUCLEOTIDE SEQUENCE [LARGE SCALE GENOMIC DNA]</scope>
    <source>
        <strain evidence="3 4">Cbm 6</strain>
    </source>
</reference>
<dbReference type="EMBL" id="CP043494">
    <property type="protein sequence ID" value="WNG42800.1"/>
    <property type="molecule type" value="Genomic_DNA"/>
</dbReference>
<feature type="region of interest" description="Disordered" evidence="1">
    <location>
        <begin position="141"/>
        <end position="201"/>
    </location>
</feature>
<evidence type="ECO:0000259" key="2">
    <source>
        <dbReference type="Pfam" id="PF07238"/>
    </source>
</evidence>
<dbReference type="InterPro" id="IPR011752">
    <property type="entry name" value="PilV_Myxo-type"/>
</dbReference>
<feature type="compositionally biased region" description="Basic and acidic residues" evidence="1">
    <location>
        <begin position="61"/>
        <end position="71"/>
    </location>
</feature>
<organism evidence="3 4">
    <name type="scientific">Archangium minus</name>
    <dbReference type="NCBI Taxonomy" id="83450"/>
    <lineage>
        <taxon>Bacteria</taxon>
        <taxon>Pseudomonadati</taxon>
        <taxon>Myxococcota</taxon>
        <taxon>Myxococcia</taxon>
        <taxon>Myxococcales</taxon>
        <taxon>Cystobacterineae</taxon>
        <taxon>Archangiaceae</taxon>
        <taxon>Archangium</taxon>
    </lineage>
</organism>
<feature type="compositionally biased region" description="Low complexity" evidence="1">
    <location>
        <begin position="155"/>
        <end position="165"/>
    </location>
</feature>
<dbReference type="InterPro" id="IPR009875">
    <property type="entry name" value="PilZ_domain"/>
</dbReference>
<evidence type="ECO:0000256" key="1">
    <source>
        <dbReference type="SAM" id="MobiDB-lite"/>
    </source>
</evidence>
<evidence type="ECO:0000313" key="3">
    <source>
        <dbReference type="EMBL" id="WNG42800.1"/>
    </source>
</evidence>
<feature type="compositionally biased region" description="Polar residues" evidence="1">
    <location>
        <begin position="167"/>
        <end position="179"/>
    </location>
</feature>
<dbReference type="Proteomes" id="UP001611383">
    <property type="component" value="Chromosome"/>
</dbReference>
<feature type="compositionally biased region" description="Pro residues" evidence="1">
    <location>
        <begin position="1"/>
        <end position="13"/>
    </location>
</feature>
<proteinExistence type="predicted"/>
<feature type="compositionally biased region" description="Basic and acidic residues" evidence="1">
    <location>
        <begin position="14"/>
        <end position="23"/>
    </location>
</feature>
<sequence length="309" mass="33462">MTVPSPVPPPPPNREAELARSEAELATQEARLADQLNRAAMEAGSLSRRLEELRQQVSRVPAERQADEHVRGASARLESASVHTSSAEDARERALTARHEALEARRRAAQDAQKALQALQLLNTRAQQDLSEAEAGLKRSAEAAARAQREREAAARAAAAAQAAQTIPATQSHRTTPTRQAALPKQENLTIPDPRPLGSRSSRVHLQATINLNSDSNFFTGFTTNISEGGIFVATVQTVPRGTTVDLDFTLPGGRPMKVTGVVRWTREANDKTPELMPGMGVQFTHLPPELAAAISDFVATREPLFFPD</sequence>
<feature type="region of interest" description="Disordered" evidence="1">
    <location>
        <begin position="1"/>
        <end position="25"/>
    </location>
</feature>
<dbReference type="Pfam" id="PF07238">
    <property type="entry name" value="PilZ"/>
    <property type="match status" value="1"/>
</dbReference>
<gene>
    <name evidence="3" type="ORF">F0U60_00810</name>
</gene>
<keyword evidence="4" id="KW-1185">Reference proteome</keyword>
<name>A0ABY9WGV2_9BACT</name>
<accession>A0ABY9WGV2</accession>
<dbReference type="NCBIfam" id="TIGR02266">
    <property type="entry name" value="gmx_TIGR02266"/>
    <property type="match status" value="1"/>
</dbReference>
<dbReference type="RefSeq" id="WP_395812886.1">
    <property type="nucleotide sequence ID" value="NZ_CP043494.1"/>
</dbReference>
<dbReference type="SUPFAM" id="SSF141371">
    <property type="entry name" value="PilZ domain-like"/>
    <property type="match status" value="1"/>
</dbReference>
<protein>
    <submittedName>
        <fullName evidence="3">TIGR02266 family protein</fullName>
    </submittedName>
</protein>
<feature type="compositionally biased region" description="Basic and acidic residues" evidence="1">
    <location>
        <begin position="141"/>
        <end position="154"/>
    </location>
</feature>